<dbReference type="InterPro" id="IPR038704">
    <property type="entry name" value="YEAST_sf"/>
</dbReference>
<dbReference type="Gene3D" id="2.60.40.1970">
    <property type="entry name" value="YEATS domain"/>
    <property type="match status" value="1"/>
</dbReference>
<keyword evidence="3 4" id="KW-0539">Nucleus</keyword>
<comment type="subcellular location">
    <subcellularLocation>
        <location evidence="4">Nucleus</location>
    </subcellularLocation>
</comment>
<gene>
    <name evidence="6" type="primary">YEATS4</name>
    <name evidence="6" type="ORF">Ciccas_000969</name>
</gene>
<sequence>MPATEQNMEEKMKTTIVKPIVYGNISRYLGKKRDGDGRTHEWKVFVKPFHANEDISRYIKKVQFKLHESYPNPVRVVSEPPFELCETGWGEFDIGIKLIFSDQNEKPAMINHLIKLFHCDQDIMMGTKSLVREIYDELVFVDPCPSFYRCLMNSSSTNKTLVQHESDFAEAKKQALSSINSLNTRINQAINAYRDQLKSSKDSVEQMRQAVSQTNFSKLNK</sequence>
<evidence type="ECO:0000256" key="1">
    <source>
        <dbReference type="ARBA" id="ARBA00023015"/>
    </source>
</evidence>
<keyword evidence="7" id="KW-1185">Reference proteome</keyword>
<comment type="caution">
    <text evidence="6">The sequence shown here is derived from an EMBL/GenBank/DDBJ whole genome shotgun (WGS) entry which is preliminary data.</text>
</comment>
<evidence type="ECO:0000313" key="6">
    <source>
        <dbReference type="EMBL" id="KAL3320357.1"/>
    </source>
</evidence>
<organism evidence="6 7">
    <name type="scientific">Cichlidogyrus casuarinus</name>
    <dbReference type="NCBI Taxonomy" id="1844966"/>
    <lineage>
        <taxon>Eukaryota</taxon>
        <taxon>Metazoa</taxon>
        <taxon>Spiralia</taxon>
        <taxon>Lophotrochozoa</taxon>
        <taxon>Platyhelminthes</taxon>
        <taxon>Monogenea</taxon>
        <taxon>Monopisthocotylea</taxon>
        <taxon>Dactylogyridea</taxon>
        <taxon>Ancyrocephalidae</taxon>
        <taxon>Cichlidogyrus</taxon>
    </lineage>
</organism>
<dbReference type="InterPro" id="IPR055129">
    <property type="entry name" value="YEATS_dom"/>
</dbReference>
<dbReference type="PANTHER" id="PTHR47573">
    <property type="entry name" value="PROTEIN AF-9 HOMOLOG"/>
    <property type="match status" value="1"/>
</dbReference>
<evidence type="ECO:0000256" key="3">
    <source>
        <dbReference type="ARBA" id="ARBA00023242"/>
    </source>
</evidence>
<dbReference type="Proteomes" id="UP001626550">
    <property type="component" value="Unassembled WGS sequence"/>
</dbReference>
<accession>A0ABD2QLF9</accession>
<protein>
    <submittedName>
        <fullName evidence="6">YEATS domain-containing protein 4</fullName>
    </submittedName>
</protein>
<dbReference type="EMBL" id="JBJKFK010000058">
    <property type="protein sequence ID" value="KAL3320357.1"/>
    <property type="molecule type" value="Genomic_DNA"/>
</dbReference>
<dbReference type="AlphaFoldDB" id="A0ABD2QLF9"/>
<dbReference type="GO" id="GO:0005634">
    <property type="term" value="C:nucleus"/>
    <property type="evidence" value="ECO:0007669"/>
    <property type="project" value="UniProtKB-SubCell"/>
</dbReference>
<dbReference type="InterPro" id="IPR005033">
    <property type="entry name" value="YEATS"/>
</dbReference>
<evidence type="ECO:0000259" key="5">
    <source>
        <dbReference type="PROSITE" id="PS51037"/>
    </source>
</evidence>
<reference evidence="6 7" key="1">
    <citation type="submission" date="2024-11" db="EMBL/GenBank/DDBJ databases">
        <title>Adaptive evolution of stress response genes in parasites aligns with host niche diversity.</title>
        <authorList>
            <person name="Hahn C."/>
            <person name="Resl P."/>
        </authorList>
    </citation>
    <scope>NUCLEOTIDE SEQUENCE [LARGE SCALE GENOMIC DNA]</scope>
    <source>
        <strain evidence="6">EGGRZ-B1_66</strain>
        <tissue evidence="6">Body</tissue>
    </source>
</reference>
<evidence type="ECO:0000256" key="2">
    <source>
        <dbReference type="ARBA" id="ARBA00023163"/>
    </source>
</evidence>
<dbReference type="PROSITE" id="PS51037">
    <property type="entry name" value="YEATS"/>
    <property type="match status" value="1"/>
</dbReference>
<keyword evidence="1" id="KW-0805">Transcription regulation</keyword>
<dbReference type="CDD" id="cd16909">
    <property type="entry name" value="YEATS_GAS41_like"/>
    <property type="match status" value="1"/>
</dbReference>
<feature type="domain" description="YEATS" evidence="5">
    <location>
        <begin position="10"/>
        <end position="154"/>
    </location>
</feature>
<dbReference type="Pfam" id="PF03366">
    <property type="entry name" value="YEATS"/>
    <property type="match status" value="1"/>
</dbReference>
<evidence type="ECO:0000256" key="4">
    <source>
        <dbReference type="PROSITE-ProRule" id="PRU00376"/>
    </source>
</evidence>
<keyword evidence="2" id="KW-0804">Transcription</keyword>
<name>A0ABD2QLF9_9PLAT</name>
<proteinExistence type="predicted"/>
<dbReference type="PANTHER" id="PTHR47573:SF1">
    <property type="entry name" value="PROTEIN AF-9 HOMOLOG"/>
    <property type="match status" value="1"/>
</dbReference>
<evidence type="ECO:0000313" key="7">
    <source>
        <dbReference type="Proteomes" id="UP001626550"/>
    </source>
</evidence>